<gene>
    <name evidence="7" type="ORF">M5X09_09925</name>
</gene>
<proteinExistence type="predicted"/>
<dbReference type="PANTHER" id="PTHR43649:SF33">
    <property type="entry name" value="POLYGALACTURONAN_RHAMNOGALACTURONAN-BINDING PROTEIN YTCQ"/>
    <property type="match status" value="1"/>
</dbReference>
<dbReference type="EMBL" id="JAMDLW010000011">
    <property type="protein sequence ID" value="MCY9519998.1"/>
    <property type="molecule type" value="Genomic_DNA"/>
</dbReference>
<feature type="signal peptide" evidence="6">
    <location>
        <begin position="1"/>
        <end position="23"/>
    </location>
</feature>
<sequence length="513" mass="56816">MKLPGKKVLSLILACTMAASLLAACGNGGGAKESNAGGGQSAGEDGKKYSVSAMNILFGAAPPTTNSTGIKAIEDRYGIEFKYIPVAAGDYTNKVGVTVASGDMPDLMLMEDPNANYFNWAGSGMFLPIEDYIKDYPNLSKIPQEIWDMLTYEGHIYGVPRLRGIPFHAMVIRQDWLDKLGLKMPANYDELYEVMKAFTLSDPDGNGKKDTYGFALDGTFSGFNGLFGSYRALRFGWFEDGQGGITHGYMMPNAKDAVAFLARGYKDGLFSPDYTIKKGTQADEDFLTGKAGIIGNWAYTAFSKARFDKAYSVNKDFRVASVPPLTGPDGYKGYGKYHGFYGFFVMPASLGKDEDKVKKLLSILDDQIGDEGAEFMKWGVENEHHKQENGQNVLTDKGLIEGTGKYVLTNHAAEGEWIYNPDDWDELKKMKDENFKVAMEGEPYSDQSIGLFSPTYSEKGKELDQFLTDQVNKIILGERPVDDYDKIIQEWKGRGGEQIIKEFNEAYQKRKQG</sequence>
<keyword evidence="8" id="KW-1185">Reference proteome</keyword>
<name>A0ABT4DRL4_9BACL</name>
<dbReference type="PANTHER" id="PTHR43649">
    <property type="entry name" value="ARABINOSE-BINDING PROTEIN-RELATED"/>
    <property type="match status" value="1"/>
</dbReference>
<feature type="chain" id="PRO_5046078826" evidence="6">
    <location>
        <begin position="24"/>
        <end position="513"/>
    </location>
</feature>
<keyword evidence="5" id="KW-0449">Lipoprotein</keyword>
<reference evidence="7 8" key="1">
    <citation type="submission" date="2022-05" db="EMBL/GenBank/DDBJ databases">
        <title>Genome Sequencing of Bee-Associated Microbes.</title>
        <authorList>
            <person name="Dunlap C."/>
        </authorList>
    </citation>
    <scope>NUCLEOTIDE SEQUENCE [LARGE SCALE GENOMIC DNA]</scope>
    <source>
        <strain evidence="7 8">NRRL NRS-1438</strain>
    </source>
</reference>
<dbReference type="Pfam" id="PF13416">
    <property type="entry name" value="SBP_bac_8"/>
    <property type="match status" value="1"/>
</dbReference>
<evidence type="ECO:0000256" key="4">
    <source>
        <dbReference type="ARBA" id="ARBA00023139"/>
    </source>
</evidence>
<keyword evidence="1" id="KW-1003">Cell membrane</keyword>
<dbReference type="PROSITE" id="PS51257">
    <property type="entry name" value="PROKAR_LIPOPROTEIN"/>
    <property type="match status" value="1"/>
</dbReference>
<dbReference type="Gene3D" id="3.40.190.10">
    <property type="entry name" value="Periplasmic binding protein-like II"/>
    <property type="match status" value="2"/>
</dbReference>
<dbReference type="InterPro" id="IPR050490">
    <property type="entry name" value="Bact_solute-bd_prot1"/>
</dbReference>
<dbReference type="SUPFAM" id="SSF53850">
    <property type="entry name" value="Periplasmic binding protein-like II"/>
    <property type="match status" value="1"/>
</dbReference>
<keyword evidence="3" id="KW-0472">Membrane</keyword>
<keyword evidence="4" id="KW-0564">Palmitate</keyword>
<protein>
    <submittedName>
        <fullName evidence="7">Extracellular solute-binding protein</fullName>
    </submittedName>
</protein>
<accession>A0ABT4DRL4</accession>
<dbReference type="InterPro" id="IPR006059">
    <property type="entry name" value="SBP"/>
</dbReference>
<keyword evidence="2 6" id="KW-0732">Signal</keyword>
<dbReference type="RefSeq" id="WP_087434454.1">
    <property type="nucleotide sequence ID" value="NZ_JAMDLV010000043.1"/>
</dbReference>
<dbReference type="Proteomes" id="UP001207626">
    <property type="component" value="Unassembled WGS sequence"/>
</dbReference>
<evidence type="ECO:0000313" key="7">
    <source>
        <dbReference type="EMBL" id="MCY9519998.1"/>
    </source>
</evidence>
<evidence type="ECO:0000256" key="1">
    <source>
        <dbReference type="ARBA" id="ARBA00022475"/>
    </source>
</evidence>
<evidence type="ECO:0000313" key="8">
    <source>
        <dbReference type="Proteomes" id="UP001207626"/>
    </source>
</evidence>
<evidence type="ECO:0000256" key="2">
    <source>
        <dbReference type="ARBA" id="ARBA00022729"/>
    </source>
</evidence>
<evidence type="ECO:0000256" key="5">
    <source>
        <dbReference type="ARBA" id="ARBA00023288"/>
    </source>
</evidence>
<dbReference type="CDD" id="cd13580">
    <property type="entry name" value="PBP2_AlgQ_like_1"/>
    <property type="match status" value="1"/>
</dbReference>
<evidence type="ECO:0000256" key="6">
    <source>
        <dbReference type="SAM" id="SignalP"/>
    </source>
</evidence>
<comment type="caution">
    <text evidence="7">The sequence shown here is derived from an EMBL/GenBank/DDBJ whole genome shotgun (WGS) entry which is preliminary data.</text>
</comment>
<organism evidence="7 8">
    <name type="scientific">Paenibacillus apiarius</name>
    <dbReference type="NCBI Taxonomy" id="46240"/>
    <lineage>
        <taxon>Bacteria</taxon>
        <taxon>Bacillati</taxon>
        <taxon>Bacillota</taxon>
        <taxon>Bacilli</taxon>
        <taxon>Bacillales</taxon>
        <taxon>Paenibacillaceae</taxon>
        <taxon>Paenibacillus</taxon>
    </lineage>
</organism>
<evidence type="ECO:0000256" key="3">
    <source>
        <dbReference type="ARBA" id="ARBA00023136"/>
    </source>
</evidence>